<organism evidence="2 3">
    <name type="scientific">Candida boidinii</name>
    <name type="common">Yeast</name>
    <dbReference type="NCBI Taxonomy" id="5477"/>
    <lineage>
        <taxon>Eukaryota</taxon>
        <taxon>Fungi</taxon>
        <taxon>Dikarya</taxon>
        <taxon>Ascomycota</taxon>
        <taxon>Saccharomycotina</taxon>
        <taxon>Pichiomycetes</taxon>
        <taxon>Pichiales</taxon>
        <taxon>Pichiaceae</taxon>
        <taxon>Ogataea</taxon>
        <taxon>Ogataea/Candida clade</taxon>
    </lineage>
</organism>
<keyword evidence="3" id="KW-1185">Reference proteome</keyword>
<evidence type="ECO:0000313" key="2">
    <source>
        <dbReference type="EMBL" id="GME66922.1"/>
    </source>
</evidence>
<sequence length="82" mass="8670">MDITLGQGFPVPGDSGPGGLGAEWAKTLREGEDCAGEQHTTMWPAEAAPHRSGASNVVYMSTYLPPCLLACDSSWNSSWGEK</sequence>
<reference evidence="2" key="1">
    <citation type="submission" date="2023-04" db="EMBL/GenBank/DDBJ databases">
        <title>Candida boidinii NBRC 10035.</title>
        <authorList>
            <person name="Ichikawa N."/>
            <person name="Sato H."/>
            <person name="Tonouchi N."/>
        </authorList>
    </citation>
    <scope>NUCLEOTIDE SEQUENCE</scope>
    <source>
        <strain evidence="2">NBRC 10035</strain>
    </source>
</reference>
<gene>
    <name evidence="2" type="ORF">Cboi02_000036000</name>
</gene>
<comment type="caution">
    <text evidence="2">The sequence shown here is derived from an EMBL/GenBank/DDBJ whole genome shotgun (WGS) entry which is preliminary data.</text>
</comment>
<proteinExistence type="predicted"/>
<evidence type="ECO:0000313" key="3">
    <source>
        <dbReference type="Proteomes" id="UP001165120"/>
    </source>
</evidence>
<name>A0A9W6STE8_CANBO</name>
<evidence type="ECO:0000256" key="1">
    <source>
        <dbReference type="SAM" id="MobiDB-lite"/>
    </source>
</evidence>
<feature type="region of interest" description="Disordered" evidence="1">
    <location>
        <begin position="1"/>
        <end position="23"/>
    </location>
</feature>
<dbReference type="EMBL" id="BSXN01000064">
    <property type="protein sequence ID" value="GME66922.1"/>
    <property type="molecule type" value="Genomic_DNA"/>
</dbReference>
<dbReference type="Proteomes" id="UP001165120">
    <property type="component" value="Unassembled WGS sequence"/>
</dbReference>
<protein>
    <submittedName>
        <fullName evidence="2">Unnamed protein product</fullName>
    </submittedName>
</protein>
<dbReference type="AlphaFoldDB" id="A0A9W6STE8"/>
<accession>A0A9W6STE8</accession>